<dbReference type="PROSITE" id="PS52016">
    <property type="entry name" value="TONB_DEPENDENT_REC_3"/>
    <property type="match status" value="1"/>
</dbReference>
<evidence type="ECO:0000256" key="2">
    <source>
        <dbReference type="SAM" id="SignalP"/>
    </source>
</evidence>
<dbReference type="STRING" id="3988.B9TJT9"/>
<dbReference type="EMBL" id="EQ984366">
    <property type="protein sequence ID" value="EEF23875.1"/>
    <property type="molecule type" value="Genomic_DNA"/>
</dbReference>
<dbReference type="PANTHER" id="PTHR40980:SF3">
    <property type="entry name" value="TONB-DEPENDENT RECEPTOR-LIKE BETA-BARREL DOMAIN-CONTAINING PROTEIN"/>
    <property type="match status" value="1"/>
</dbReference>
<keyword evidence="5" id="KW-1185">Reference proteome</keyword>
<dbReference type="SUPFAM" id="SSF56935">
    <property type="entry name" value="Porins"/>
    <property type="match status" value="1"/>
</dbReference>
<dbReference type="Gene3D" id="2.170.130.10">
    <property type="entry name" value="TonB-dependent receptor, plug domain"/>
    <property type="match status" value="1"/>
</dbReference>
<dbReference type="InterPro" id="IPR037066">
    <property type="entry name" value="Plug_dom_sf"/>
</dbReference>
<dbReference type="Proteomes" id="UP000008311">
    <property type="component" value="Unassembled WGS sequence"/>
</dbReference>
<proteinExistence type="predicted"/>
<keyword evidence="2" id="KW-0732">Signal</keyword>
<feature type="signal peptide" evidence="2">
    <location>
        <begin position="1"/>
        <end position="19"/>
    </location>
</feature>
<dbReference type="AlphaFoldDB" id="B9TJT9"/>
<feature type="non-terminal residue" evidence="4">
    <location>
        <position position="256"/>
    </location>
</feature>
<evidence type="ECO:0000313" key="4">
    <source>
        <dbReference type="EMBL" id="EEF23875.1"/>
    </source>
</evidence>
<sequence>METVVPLALAAMYAPAALAQQAPAPETPTTTPAAEPPVPAPADPGTTVVVTGFRSSLQKALNLKQQAIGVRDSIVAEDIGKFPEANVAESLQRVPGVILNRDESSGEGQRISIRGLPTEYSVTTLNGAPVNTTSTSTIGSAARGFNYDVFASELFGRVDFYKSPLAELTEGGLGGVVDLQTPRPFDNPKRTIRYGLTDTYNTTSKHNDPNGFVLYSNTWDNLGFLIGASHSGNVNTRSGFEATGGYNSSFNGSQSP</sequence>
<dbReference type="InParanoid" id="B9TJT9"/>
<evidence type="ECO:0000256" key="1">
    <source>
        <dbReference type="SAM" id="MobiDB-lite"/>
    </source>
</evidence>
<organism evidence="4 5">
    <name type="scientific">Ricinus communis</name>
    <name type="common">Castor bean</name>
    <dbReference type="NCBI Taxonomy" id="3988"/>
    <lineage>
        <taxon>Eukaryota</taxon>
        <taxon>Viridiplantae</taxon>
        <taxon>Streptophyta</taxon>
        <taxon>Embryophyta</taxon>
        <taxon>Tracheophyta</taxon>
        <taxon>Spermatophyta</taxon>
        <taxon>Magnoliopsida</taxon>
        <taxon>eudicotyledons</taxon>
        <taxon>Gunneridae</taxon>
        <taxon>Pentapetalae</taxon>
        <taxon>rosids</taxon>
        <taxon>fabids</taxon>
        <taxon>Malpighiales</taxon>
        <taxon>Euphorbiaceae</taxon>
        <taxon>Acalyphoideae</taxon>
        <taxon>Acalypheae</taxon>
        <taxon>Ricinus</taxon>
    </lineage>
</organism>
<evidence type="ECO:0000313" key="5">
    <source>
        <dbReference type="Proteomes" id="UP000008311"/>
    </source>
</evidence>
<name>B9TJT9_RICCO</name>
<feature type="compositionally biased region" description="Low complexity" evidence="1">
    <location>
        <begin position="21"/>
        <end position="33"/>
    </location>
</feature>
<dbReference type="InterPro" id="IPR039426">
    <property type="entry name" value="TonB-dep_rcpt-like"/>
</dbReference>
<protein>
    <recommendedName>
        <fullName evidence="3">TonB-dependent receptor plug domain-containing protein</fullName>
    </recommendedName>
</protein>
<evidence type="ECO:0000259" key="3">
    <source>
        <dbReference type="Pfam" id="PF07715"/>
    </source>
</evidence>
<gene>
    <name evidence="4" type="ORF">RCOM_1870200</name>
</gene>
<accession>B9TJT9</accession>
<dbReference type="InterPro" id="IPR012910">
    <property type="entry name" value="Plug_dom"/>
</dbReference>
<dbReference type="Pfam" id="PF07715">
    <property type="entry name" value="Plug"/>
    <property type="match status" value="1"/>
</dbReference>
<reference evidence="5" key="1">
    <citation type="journal article" date="2010" name="Nat. Biotechnol.">
        <title>Draft genome sequence of the oilseed species Ricinus communis.</title>
        <authorList>
            <person name="Chan A.P."/>
            <person name="Crabtree J."/>
            <person name="Zhao Q."/>
            <person name="Lorenzi H."/>
            <person name="Orvis J."/>
            <person name="Puiu D."/>
            <person name="Melake-Berhan A."/>
            <person name="Jones K.M."/>
            <person name="Redman J."/>
            <person name="Chen G."/>
            <person name="Cahoon E.B."/>
            <person name="Gedil M."/>
            <person name="Stanke M."/>
            <person name="Haas B.J."/>
            <person name="Wortman J.R."/>
            <person name="Fraser-Liggett C.M."/>
            <person name="Ravel J."/>
            <person name="Rabinowicz P.D."/>
        </authorList>
    </citation>
    <scope>NUCLEOTIDE SEQUENCE [LARGE SCALE GENOMIC DNA]</scope>
    <source>
        <strain evidence="5">cv. Hale</strain>
    </source>
</reference>
<feature type="region of interest" description="Disordered" evidence="1">
    <location>
        <begin position="21"/>
        <end position="41"/>
    </location>
</feature>
<dbReference type="PANTHER" id="PTHR40980">
    <property type="entry name" value="PLUG DOMAIN-CONTAINING PROTEIN"/>
    <property type="match status" value="1"/>
</dbReference>
<feature type="domain" description="TonB-dependent receptor plug" evidence="3">
    <location>
        <begin position="67"/>
        <end position="176"/>
    </location>
</feature>
<feature type="chain" id="PRO_5002892511" description="TonB-dependent receptor plug domain-containing protein" evidence="2">
    <location>
        <begin position="20"/>
        <end position="256"/>
    </location>
</feature>